<feature type="transmembrane region" description="Helical" evidence="1">
    <location>
        <begin position="6"/>
        <end position="29"/>
    </location>
</feature>
<reference evidence="2 3" key="1">
    <citation type="journal article" date="2014" name="Genome Announc.">
        <title>Draft genome sequences of eight enterohepatic helicobacter species isolated from both laboratory and wild rodents.</title>
        <authorList>
            <person name="Sheh A."/>
            <person name="Shen Z."/>
            <person name="Fox J.G."/>
        </authorList>
    </citation>
    <scope>NUCLEOTIDE SEQUENCE [LARGE SCALE GENOMIC DNA]</scope>
    <source>
        <strain evidence="2 3">ATCC 49310</strain>
    </source>
</reference>
<evidence type="ECO:0000313" key="3">
    <source>
        <dbReference type="Proteomes" id="UP000029861"/>
    </source>
</evidence>
<feature type="transmembrane region" description="Helical" evidence="1">
    <location>
        <begin position="41"/>
        <end position="63"/>
    </location>
</feature>
<keyword evidence="1" id="KW-0472">Membrane</keyword>
<proteinExistence type="predicted"/>
<dbReference type="RefSeq" id="WP_034322549.1">
    <property type="nucleotide sequence ID" value="NZ_FZNF01000037.1"/>
</dbReference>
<dbReference type="EMBL" id="JRPK02000033">
    <property type="protein sequence ID" value="TLD96432.1"/>
    <property type="molecule type" value="Genomic_DNA"/>
</dbReference>
<protein>
    <submittedName>
        <fullName evidence="2">Uncharacterized protein</fullName>
    </submittedName>
</protein>
<evidence type="ECO:0000256" key="1">
    <source>
        <dbReference type="SAM" id="Phobius"/>
    </source>
</evidence>
<keyword evidence="1" id="KW-1133">Transmembrane helix</keyword>
<evidence type="ECO:0000313" key="2">
    <source>
        <dbReference type="EMBL" id="TLD96432.1"/>
    </source>
</evidence>
<dbReference type="AlphaFoldDB" id="A0A4V6I2K5"/>
<sequence length="196" mass="24067">MWFLFFFIAIPFILFIGFLVFSIFAIFLINRIFHKKYSQSFSLILPCFSLIFYFILITGGISFKSIDPQYYEFKELCKRAENEKIIYDEELHRVYKALDSKTFYPRIYYDEKTQKEYLMSDFEKKRDSQQKKISDRITEYQNILYYKKNENPFLHYKNYYYRYFGIFLKGDEGRGWYIDLDDKILGCKDLMIPKDF</sequence>
<keyword evidence="1" id="KW-0812">Transmembrane</keyword>
<accession>A0A4V6I2K5</accession>
<comment type="caution">
    <text evidence="2">The sequence shown here is derived from an EMBL/GenBank/DDBJ whole genome shotgun (WGS) entry which is preliminary data.</text>
</comment>
<gene>
    <name evidence="2" type="ORF">LS80_008300</name>
</gene>
<organism evidence="2 3">
    <name type="scientific">Helicobacter trogontum</name>
    <dbReference type="NCBI Taxonomy" id="50960"/>
    <lineage>
        <taxon>Bacteria</taxon>
        <taxon>Pseudomonadati</taxon>
        <taxon>Campylobacterota</taxon>
        <taxon>Epsilonproteobacteria</taxon>
        <taxon>Campylobacterales</taxon>
        <taxon>Helicobacteraceae</taxon>
        <taxon>Helicobacter</taxon>
    </lineage>
</organism>
<name>A0A4V6I2K5_9HELI</name>
<dbReference type="Proteomes" id="UP000029861">
    <property type="component" value="Unassembled WGS sequence"/>
</dbReference>